<dbReference type="RefSeq" id="WP_207687251.1">
    <property type="nucleotide sequence ID" value="NZ_CP061799.1"/>
</dbReference>
<evidence type="ECO:0000313" key="5">
    <source>
        <dbReference type="Proteomes" id="UP000663720"/>
    </source>
</evidence>
<dbReference type="Gene3D" id="3.30.70.240">
    <property type="match status" value="1"/>
</dbReference>
<evidence type="ECO:0000259" key="3">
    <source>
        <dbReference type="Pfam" id="PF09186"/>
    </source>
</evidence>
<dbReference type="InterPro" id="IPR020569">
    <property type="entry name" value="UPF0029_Impact_CS"/>
</dbReference>
<dbReference type="GO" id="GO:0005737">
    <property type="term" value="C:cytoplasm"/>
    <property type="evidence" value="ECO:0007669"/>
    <property type="project" value="TreeGrafter"/>
</dbReference>
<dbReference type="AlphaFoldDB" id="A0A975B9K9"/>
<dbReference type="NCBIfam" id="TIGR00257">
    <property type="entry name" value="IMPACT_YIGZ"/>
    <property type="match status" value="1"/>
</dbReference>
<keyword evidence="5" id="KW-1185">Reference proteome</keyword>
<evidence type="ECO:0000259" key="2">
    <source>
        <dbReference type="Pfam" id="PF01205"/>
    </source>
</evidence>
<dbReference type="PANTHER" id="PTHR16301">
    <property type="entry name" value="IMPACT-RELATED"/>
    <property type="match status" value="1"/>
</dbReference>
<evidence type="ECO:0000256" key="1">
    <source>
        <dbReference type="ARBA" id="ARBA00007665"/>
    </source>
</evidence>
<evidence type="ECO:0000313" key="4">
    <source>
        <dbReference type="EMBL" id="QTA81182.1"/>
    </source>
</evidence>
<dbReference type="InterPro" id="IPR023582">
    <property type="entry name" value="Impact"/>
</dbReference>
<gene>
    <name evidence="4" type="ORF">dnl_35130</name>
</gene>
<sequence length="206" mass="22620">MSYLIPKKKHRIEEIIKRSKFIATIIHAPSPDSAKAFISEIKQEFPDATHNCWAFVSGPPGSTAHIGMSDDGEPRGTAGKPMLNTLLYSEIGEIAVVVTRYFGGIKLGTGGLVRAYSGVVKQALSALPVQEKIISSHIFVIIDYSSLSYVKHLADSFDAEIIKEQYQADVSLTFELPRENADNFHEALINITKGEIIIEQIESGLC</sequence>
<name>A0A975B9K9_9BACT</name>
<accession>A0A975B9K9</accession>
<dbReference type="EMBL" id="CP061799">
    <property type="protein sequence ID" value="QTA81182.1"/>
    <property type="molecule type" value="Genomic_DNA"/>
</dbReference>
<dbReference type="SUPFAM" id="SSF54211">
    <property type="entry name" value="Ribosomal protein S5 domain 2-like"/>
    <property type="match status" value="1"/>
</dbReference>
<dbReference type="PANTHER" id="PTHR16301:SF20">
    <property type="entry name" value="IMPACT FAMILY MEMBER YIGZ"/>
    <property type="match status" value="1"/>
</dbReference>
<proteinExistence type="inferred from homology"/>
<dbReference type="Gene3D" id="3.30.230.30">
    <property type="entry name" value="Impact, N-terminal domain"/>
    <property type="match status" value="1"/>
</dbReference>
<dbReference type="InterPro" id="IPR015796">
    <property type="entry name" value="Impact_YigZ-like"/>
</dbReference>
<dbReference type="Pfam" id="PF09186">
    <property type="entry name" value="DUF1949"/>
    <property type="match status" value="1"/>
</dbReference>
<dbReference type="GO" id="GO:0006446">
    <property type="term" value="P:regulation of translational initiation"/>
    <property type="evidence" value="ECO:0007669"/>
    <property type="project" value="TreeGrafter"/>
</dbReference>
<comment type="similarity">
    <text evidence="1">Belongs to the IMPACT family.</text>
</comment>
<feature type="domain" description="Impact N-terminal" evidence="2">
    <location>
        <begin position="17"/>
        <end position="124"/>
    </location>
</feature>
<reference evidence="4" key="1">
    <citation type="journal article" date="2021" name="Microb. Physiol.">
        <title>Proteogenomic Insights into the Physiology of Marine, Sulfate-Reducing, Filamentous Desulfonema limicola and Desulfonema magnum.</title>
        <authorList>
            <person name="Schnaars V."/>
            <person name="Wohlbrand L."/>
            <person name="Scheve S."/>
            <person name="Hinrichs C."/>
            <person name="Reinhardt R."/>
            <person name="Rabus R."/>
        </authorList>
    </citation>
    <scope>NUCLEOTIDE SEQUENCE</scope>
    <source>
        <strain evidence="4">5ac10</strain>
    </source>
</reference>
<dbReference type="InterPro" id="IPR015269">
    <property type="entry name" value="UPF0029_Impact_C"/>
</dbReference>
<dbReference type="InterPro" id="IPR035647">
    <property type="entry name" value="EFG_III/V"/>
</dbReference>
<dbReference type="InterPro" id="IPR020568">
    <property type="entry name" value="Ribosomal_Su5_D2-typ_SF"/>
</dbReference>
<dbReference type="Pfam" id="PF01205">
    <property type="entry name" value="Impact_N"/>
    <property type="match status" value="1"/>
</dbReference>
<dbReference type="SUPFAM" id="SSF54980">
    <property type="entry name" value="EF-G C-terminal domain-like"/>
    <property type="match status" value="1"/>
</dbReference>
<dbReference type="Proteomes" id="UP000663720">
    <property type="component" value="Chromosome"/>
</dbReference>
<dbReference type="InterPro" id="IPR036956">
    <property type="entry name" value="Impact_N_sf"/>
</dbReference>
<organism evidence="4 5">
    <name type="scientific">Desulfonema limicola</name>
    <dbReference type="NCBI Taxonomy" id="45656"/>
    <lineage>
        <taxon>Bacteria</taxon>
        <taxon>Pseudomonadati</taxon>
        <taxon>Thermodesulfobacteriota</taxon>
        <taxon>Desulfobacteria</taxon>
        <taxon>Desulfobacterales</taxon>
        <taxon>Desulfococcaceae</taxon>
        <taxon>Desulfonema</taxon>
    </lineage>
</organism>
<dbReference type="PROSITE" id="PS00910">
    <property type="entry name" value="UPF0029"/>
    <property type="match status" value="1"/>
</dbReference>
<dbReference type="KEGG" id="dli:dnl_35130"/>
<feature type="domain" description="UPF0029" evidence="3">
    <location>
        <begin position="140"/>
        <end position="194"/>
    </location>
</feature>
<dbReference type="InterPro" id="IPR001498">
    <property type="entry name" value="Impact_N"/>
</dbReference>
<protein>
    <submittedName>
        <fullName evidence="4">Impact family protein</fullName>
    </submittedName>
</protein>